<keyword evidence="2" id="KW-1185">Reference proteome</keyword>
<dbReference type="InterPro" id="IPR046257">
    <property type="entry name" value="DUF6290"/>
</dbReference>
<protein>
    <recommendedName>
        <fullName evidence="3">Ribbon-helix-helix CopG family protein</fullName>
    </recommendedName>
</protein>
<dbReference type="GO" id="GO:0006355">
    <property type="term" value="P:regulation of DNA-templated transcription"/>
    <property type="evidence" value="ECO:0007669"/>
    <property type="project" value="InterPro"/>
</dbReference>
<gene>
    <name evidence="1" type="ORF">AS156_07075</name>
</gene>
<dbReference type="OrthoDB" id="5121666at2"/>
<dbReference type="AlphaFoldDB" id="A0A109JTN7"/>
<dbReference type="Pfam" id="PF19807">
    <property type="entry name" value="DUF6290"/>
    <property type="match status" value="1"/>
</dbReference>
<evidence type="ECO:0000313" key="2">
    <source>
        <dbReference type="Proteomes" id="UP000057737"/>
    </source>
</evidence>
<comment type="caution">
    <text evidence="1">The sequence shown here is derived from an EMBL/GenBank/DDBJ whole genome shotgun (WGS) entry which is preliminary data.</text>
</comment>
<reference evidence="1 2" key="1">
    <citation type="submission" date="2015-11" db="EMBL/GenBank/DDBJ databases">
        <title>Draft Genome Sequence of the Strain BR 10303 (Bradyrhizobium sp.) isolated from nodules of Centrolobium paraense.</title>
        <authorList>
            <person name="Zelli J.E."/>
            <person name="Simoes-Araujo J.L."/>
            <person name="Barauna A.C."/>
            <person name="Silva K."/>
        </authorList>
    </citation>
    <scope>NUCLEOTIDE SEQUENCE [LARGE SCALE GENOMIC DNA]</scope>
    <source>
        <strain evidence="1 2">BR 10303</strain>
    </source>
</reference>
<evidence type="ECO:0008006" key="3">
    <source>
        <dbReference type="Google" id="ProtNLM"/>
    </source>
</evidence>
<dbReference type="InterPro" id="IPR010985">
    <property type="entry name" value="Ribbon_hlx_hlx"/>
</dbReference>
<evidence type="ECO:0000313" key="1">
    <source>
        <dbReference type="EMBL" id="KWV54720.1"/>
    </source>
</evidence>
<organism evidence="1 2">
    <name type="scientific">Bradyrhizobium macuxiense</name>
    <dbReference type="NCBI Taxonomy" id="1755647"/>
    <lineage>
        <taxon>Bacteria</taxon>
        <taxon>Pseudomonadati</taxon>
        <taxon>Pseudomonadota</taxon>
        <taxon>Alphaproteobacteria</taxon>
        <taxon>Hyphomicrobiales</taxon>
        <taxon>Nitrobacteraceae</taxon>
        <taxon>Bradyrhizobium</taxon>
    </lineage>
</organism>
<dbReference type="Proteomes" id="UP000057737">
    <property type="component" value="Unassembled WGS sequence"/>
</dbReference>
<dbReference type="EMBL" id="LNCU01000070">
    <property type="protein sequence ID" value="KWV54720.1"/>
    <property type="molecule type" value="Genomic_DNA"/>
</dbReference>
<name>A0A109JTN7_9BRAD</name>
<sequence>MVQKSAMKQAKAMTVRLSEEQAQALEMVASVENLPVSDIIRAAITTHIETRRRDPGFQAGLKDRISQARKLLDR</sequence>
<dbReference type="RefSeq" id="WP_066507873.1">
    <property type="nucleotide sequence ID" value="NZ_LNCU01000070.1"/>
</dbReference>
<accession>A0A109JTN7</accession>
<proteinExistence type="predicted"/>
<dbReference type="SUPFAM" id="SSF47598">
    <property type="entry name" value="Ribbon-helix-helix"/>
    <property type="match status" value="1"/>
</dbReference>